<accession>A0ABU6S5Y3</accession>
<proteinExistence type="predicted"/>
<dbReference type="Proteomes" id="UP001341840">
    <property type="component" value="Unassembled WGS sequence"/>
</dbReference>
<name>A0ABU6S5Y3_9FABA</name>
<comment type="caution">
    <text evidence="1">The sequence shown here is derived from an EMBL/GenBank/DDBJ whole genome shotgun (WGS) entry which is preliminary data.</text>
</comment>
<organism evidence="1 2">
    <name type="scientific">Stylosanthes scabra</name>
    <dbReference type="NCBI Taxonomy" id="79078"/>
    <lineage>
        <taxon>Eukaryota</taxon>
        <taxon>Viridiplantae</taxon>
        <taxon>Streptophyta</taxon>
        <taxon>Embryophyta</taxon>
        <taxon>Tracheophyta</taxon>
        <taxon>Spermatophyta</taxon>
        <taxon>Magnoliopsida</taxon>
        <taxon>eudicotyledons</taxon>
        <taxon>Gunneridae</taxon>
        <taxon>Pentapetalae</taxon>
        <taxon>rosids</taxon>
        <taxon>fabids</taxon>
        <taxon>Fabales</taxon>
        <taxon>Fabaceae</taxon>
        <taxon>Papilionoideae</taxon>
        <taxon>50 kb inversion clade</taxon>
        <taxon>dalbergioids sensu lato</taxon>
        <taxon>Dalbergieae</taxon>
        <taxon>Pterocarpus clade</taxon>
        <taxon>Stylosanthes</taxon>
    </lineage>
</organism>
<dbReference type="EMBL" id="JASCZI010060449">
    <property type="protein sequence ID" value="MED6131815.1"/>
    <property type="molecule type" value="Genomic_DNA"/>
</dbReference>
<keyword evidence="2" id="KW-1185">Reference proteome</keyword>
<protein>
    <submittedName>
        <fullName evidence="1">Uncharacterized protein</fullName>
    </submittedName>
</protein>
<sequence length="102" mass="11841">MRAVGIEFFFPKSPSLLQSDDYSSLSHRFILAPFAFLGHFQSDSNLRRHETLEHIKVVDQPTTIQKIDPEEGICFGTLEEAHDYYHRCAEKIDFVVKIRNTN</sequence>
<reference evidence="1 2" key="1">
    <citation type="journal article" date="2023" name="Plants (Basel)">
        <title>Bridging the Gap: Combining Genomics and Transcriptomics Approaches to Understand Stylosanthes scabra, an Orphan Legume from the Brazilian Caatinga.</title>
        <authorList>
            <person name="Ferreira-Neto J.R.C."/>
            <person name="da Silva M.D."/>
            <person name="Binneck E."/>
            <person name="de Melo N.F."/>
            <person name="da Silva R.H."/>
            <person name="de Melo A.L.T.M."/>
            <person name="Pandolfi V."/>
            <person name="Bustamante F.O."/>
            <person name="Brasileiro-Vidal A.C."/>
            <person name="Benko-Iseppon A.M."/>
        </authorList>
    </citation>
    <scope>NUCLEOTIDE SEQUENCE [LARGE SCALE GENOMIC DNA]</scope>
    <source>
        <tissue evidence="1">Leaves</tissue>
    </source>
</reference>
<evidence type="ECO:0000313" key="2">
    <source>
        <dbReference type="Proteomes" id="UP001341840"/>
    </source>
</evidence>
<gene>
    <name evidence="1" type="ORF">PIB30_013297</name>
</gene>
<evidence type="ECO:0000313" key="1">
    <source>
        <dbReference type="EMBL" id="MED6131815.1"/>
    </source>
</evidence>